<dbReference type="AlphaFoldDB" id="A0A4R1FPG3"/>
<dbReference type="EMBL" id="SMFR01000002">
    <property type="protein sequence ID" value="TCJ96737.1"/>
    <property type="molecule type" value="Genomic_DNA"/>
</dbReference>
<sequence>MGIGGGWMGQRGTAQDAQQMWPSVAAESWQWFGEELTWLLFTMPSSAWIALDGAGIRYARFGWDRDGFRGELVSGPRQFSPQGCDFLRANGWTAPAADHPETWVQLLSWPIRYDVYNSLVNAVAAVLRSEFGLGLAVETAAVGWDDDAGEELDTGGLAGLLGRDDLNQQGPRPVSEFLQARRADIAAKITFARQAHEARMDAALRYCTHQGCTVLSGGDKTWPVRDRTADIVALAEPEVLVVIDVYLDIESMADYSSLQVDADEMGHDQLFAMVEADPDLAARRPDVREGVAAGRIQVQYVRMIIDEDWDCQVATYPPASVDGGSQTPEGPWYPLLKPADWEQRHLITHWATTAGTVPIIVLAVDTDSGYQVEGFGDDVDSNALLAEAMANLAALEYDWEVSEFHGLPLATSSGNDFSAEKVLDPKHMLGAHHALRTDKLLVAVPRRTCLMAVPFDLEPQQIMLFEHLVRVTYEDDSYGNASITSGVYIVENGRAQSFLADL</sequence>
<dbReference type="InterPro" id="IPR054344">
    <property type="entry name" value="TY-Chap_N"/>
</dbReference>
<organism evidence="2 3">
    <name type="scientific">Nocardia alba</name>
    <dbReference type="NCBI Taxonomy" id="225051"/>
    <lineage>
        <taxon>Bacteria</taxon>
        <taxon>Bacillati</taxon>
        <taxon>Actinomycetota</taxon>
        <taxon>Actinomycetes</taxon>
        <taxon>Mycobacteriales</taxon>
        <taxon>Nocardiaceae</taxon>
        <taxon>Nocardia</taxon>
    </lineage>
</organism>
<reference evidence="2 3" key="1">
    <citation type="submission" date="2019-03" db="EMBL/GenBank/DDBJ databases">
        <title>Genomic Encyclopedia of Type Strains, Phase IV (KMG-IV): sequencing the most valuable type-strain genomes for metagenomic binning, comparative biology and taxonomic classification.</title>
        <authorList>
            <person name="Goeker M."/>
        </authorList>
    </citation>
    <scope>NUCLEOTIDE SEQUENCE [LARGE SCALE GENOMIC DNA]</scope>
    <source>
        <strain evidence="2 3">DSM 44684</strain>
    </source>
</reference>
<evidence type="ECO:0000313" key="2">
    <source>
        <dbReference type="EMBL" id="TCJ96737.1"/>
    </source>
</evidence>
<accession>A0A4R1FPG3</accession>
<dbReference type="OrthoDB" id="4500419at2"/>
<keyword evidence="3" id="KW-1185">Reference proteome</keyword>
<dbReference type="RefSeq" id="WP_067445390.1">
    <property type="nucleotide sequence ID" value="NZ_SMFR01000002.1"/>
</dbReference>
<feature type="domain" description="TY-Chap N-terminal" evidence="1">
    <location>
        <begin position="28"/>
        <end position="133"/>
    </location>
</feature>
<gene>
    <name evidence="2" type="ORF">DFR71_2770</name>
</gene>
<name>A0A4R1FPG3_9NOCA</name>
<comment type="caution">
    <text evidence="2">The sequence shown here is derived from an EMBL/GenBank/DDBJ whole genome shotgun (WGS) entry which is preliminary data.</text>
</comment>
<proteinExistence type="predicted"/>
<dbReference type="Pfam" id="PF22552">
    <property type="entry name" value="TY-Chap3"/>
    <property type="match status" value="1"/>
</dbReference>
<dbReference type="Proteomes" id="UP000294856">
    <property type="component" value="Unassembled WGS sequence"/>
</dbReference>
<evidence type="ECO:0000313" key="3">
    <source>
        <dbReference type="Proteomes" id="UP000294856"/>
    </source>
</evidence>
<evidence type="ECO:0000259" key="1">
    <source>
        <dbReference type="Pfam" id="PF22552"/>
    </source>
</evidence>
<protein>
    <recommendedName>
        <fullName evidence="1">TY-Chap N-terminal domain-containing protein</fullName>
    </recommendedName>
</protein>